<keyword evidence="8" id="KW-1185">Reference proteome</keyword>
<dbReference type="Gene3D" id="1.20.120.350">
    <property type="entry name" value="Voltage-gated potassium channels. Chain C"/>
    <property type="match status" value="1"/>
</dbReference>
<dbReference type="Pfam" id="PF00520">
    <property type="entry name" value="Ion_trans"/>
    <property type="match status" value="1"/>
</dbReference>
<evidence type="ECO:0000256" key="1">
    <source>
        <dbReference type="ARBA" id="ARBA00004141"/>
    </source>
</evidence>
<protein>
    <recommendedName>
        <fullName evidence="6">Ion transport domain-containing protein</fullName>
    </recommendedName>
</protein>
<dbReference type="EMBL" id="CP008743">
    <property type="protein sequence ID" value="ARN84604.1"/>
    <property type="molecule type" value="Genomic_DNA"/>
</dbReference>
<feature type="transmembrane region" description="Helical" evidence="5">
    <location>
        <begin position="134"/>
        <end position="157"/>
    </location>
</feature>
<feature type="transmembrane region" description="Helical" evidence="5">
    <location>
        <begin position="21"/>
        <end position="40"/>
    </location>
</feature>
<feature type="transmembrane region" description="Helical" evidence="5">
    <location>
        <begin position="169"/>
        <end position="187"/>
    </location>
</feature>
<feature type="transmembrane region" description="Helical" evidence="5">
    <location>
        <begin position="52"/>
        <end position="71"/>
    </location>
</feature>
<dbReference type="OrthoDB" id="5297065at2"/>
<dbReference type="InterPro" id="IPR027359">
    <property type="entry name" value="Volt_channel_dom_sf"/>
</dbReference>
<keyword evidence="3 5" id="KW-1133">Transmembrane helix</keyword>
<comment type="subcellular location">
    <subcellularLocation>
        <location evidence="1">Membrane</location>
        <topology evidence="1">Multi-pass membrane protein</topology>
    </subcellularLocation>
</comment>
<dbReference type="PANTHER" id="PTHR10037">
    <property type="entry name" value="VOLTAGE-GATED CATION CHANNEL CALCIUM AND SODIUM"/>
    <property type="match status" value="1"/>
</dbReference>
<keyword evidence="4 5" id="KW-0472">Membrane</keyword>
<feature type="transmembrane region" description="Helical" evidence="5">
    <location>
        <begin position="83"/>
        <end position="102"/>
    </location>
</feature>
<dbReference type="AlphaFoldDB" id="A0A1W6N433"/>
<dbReference type="Gene3D" id="1.10.287.70">
    <property type="match status" value="1"/>
</dbReference>
<evidence type="ECO:0000259" key="6">
    <source>
        <dbReference type="Pfam" id="PF00520"/>
    </source>
</evidence>
<evidence type="ECO:0000256" key="5">
    <source>
        <dbReference type="SAM" id="Phobius"/>
    </source>
</evidence>
<dbReference type="InterPro" id="IPR043203">
    <property type="entry name" value="VGCC_Ca_Na"/>
</dbReference>
<dbReference type="SUPFAM" id="SSF81324">
    <property type="entry name" value="Voltage-gated potassium channels"/>
    <property type="match status" value="1"/>
</dbReference>
<dbReference type="KEGG" id="naf:GQ61_03945"/>
<accession>A0A1W6N433</accession>
<proteinExistence type="predicted"/>
<dbReference type="RefSeq" id="WP_085784050.1">
    <property type="nucleotide sequence ID" value="NZ_CP008743.1"/>
</dbReference>
<evidence type="ECO:0000313" key="7">
    <source>
        <dbReference type="EMBL" id="ARN84604.1"/>
    </source>
</evidence>
<evidence type="ECO:0000313" key="8">
    <source>
        <dbReference type="Proteomes" id="UP000237351"/>
    </source>
</evidence>
<evidence type="ECO:0000256" key="4">
    <source>
        <dbReference type="ARBA" id="ARBA00023136"/>
    </source>
</evidence>
<dbReference type="STRING" id="1414854.GQ61_03945"/>
<keyword evidence="2 5" id="KW-0812">Transmembrane</keyword>
<dbReference type="InterPro" id="IPR005821">
    <property type="entry name" value="Ion_trans_dom"/>
</dbReference>
<feature type="transmembrane region" description="Helical" evidence="5">
    <location>
        <begin position="199"/>
        <end position="225"/>
    </location>
</feature>
<dbReference type="GO" id="GO:0001518">
    <property type="term" value="C:voltage-gated sodium channel complex"/>
    <property type="evidence" value="ECO:0007669"/>
    <property type="project" value="TreeGrafter"/>
</dbReference>
<gene>
    <name evidence="7" type="ORF">GQ61_03945</name>
</gene>
<evidence type="ECO:0000256" key="3">
    <source>
        <dbReference type="ARBA" id="ARBA00022989"/>
    </source>
</evidence>
<evidence type="ECO:0000256" key="2">
    <source>
        <dbReference type="ARBA" id="ARBA00022692"/>
    </source>
</evidence>
<name>A0A1W6N433_9PROT</name>
<organism evidence="7 8">
    <name type="scientific">Candidatus Nucleicultrix amoebiphila FS5</name>
    <dbReference type="NCBI Taxonomy" id="1414854"/>
    <lineage>
        <taxon>Bacteria</taxon>
        <taxon>Pseudomonadati</taxon>
        <taxon>Pseudomonadota</taxon>
        <taxon>Alphaproteobacteria</taxon>
        <taxon>Holosporales</taxon>
        <taxon>Candidatus Nucleicultricaceae</taxon>
        <taxon>Candidatus Nucleicultrix</taxon>
    </lineage>
</organism>
<reference evidence="7 8" key="1">
    <citation type="submission" date="2014-06" db="EMBL/GenBank/DDBJ databases">
        <title>The genome of the endonuclear symbiont Nucleicultrix amoebiphila.</title>
        <authorList>
            <person name="Schulz F."/>
            <person name="Horn M."/>
        </authorList>
    </citation>
    <scope>NUCLEOTIDE SEQUENCE [LARGE SCALE GENOMIC DNA]</scope>
    <source>
        <strain evidence="7 8">FS5</strain>
    </source>
</reference>
<feature type="domain" description="Ion transport" evidence="6">
    <location>
        <begin position="20"/>
        <end position="229"/>
    </location>
</feature>
<dbReference type="Proteomes" id="UP000237351">
    <property type="component" value="Chromosome"/>
</dbReference>
<sequence>MSTLDRLAESAEKFFESKLMHFIVIGMVLAIGAMSGLSTFPEFKSYNEIFETIDRVILAVFVIEMMVKIILLRGRFFKSYWNVIDFIVIALSLMPNSIAYTFRLLRFLHVMSSLELLPRTKHIVDGLVHALPGLANVFIVSMVIFYMFALMSTAMFGTHLSTEFGTVGLSMYTLLKVVTGGVSWVVITEQLHTIGLSSTLFFSLLLFVSYFLVALMIGAVISAVLRVEERFEPRKGTTDLRQELSKIQRDLKEIRGDLKRRK</sequence>
<dbReference type="GO" id="GO:0005248">
    <property type="term" value="F:voltage-gated sodium channel activity"/>
    <property type="evidence" value="ECO:0007669"/>
    <property type="project" value="TreeGrafter"/>
</dbReference>
<dbReference type="PANTHER" id="PTHR10037:SF62">
    <property type="entry name" value="SODIUM CHANNEL PROTEIN 60E"/>
    <property type="match status" value="1"/>
</dbReference>